<keyword evidence="9 15" id="KW-0238">DNA-binding</keyword>
<dbReference type="Pfam" id="PF06831">
    <property type="entry name" value="H2TH"/>
    <property type="match status" value="1"/>
</dbReference>
<evidence type="ECO:0000256" key="11">
    <source>
        <dbReference type="ARBA" id="ARBA00023239"/>
    </source>
</evidence>
<feature type="active site" description="Proton donor" evidence="15">
    <location>
        <position position="57"/>
    </location>
</feature>
<evidence type="ECO:0000313" key="19">
    <source>
        <dbReference type="EMBL" id="ROQ21630.1"/>
    </source>
</evidence>
<dbReference type="FunFam" id="3.20.190.10:FF:000001">
    <property type="entry name" value="Formamidopyrimidine-DNA glycosylase"/>
    <property type="match status" value="1"/>
</dbReference>
<keyword evidence="20" id="KW-1185">Reference proteome</keyword>
<evidence type="ECO:0000256" key="6">
    <source>
        <dbReference type="ARBA" id="ARBA00022771"/>
    </source>
</evidence>
<dbReference type="AlphaFoldDB" id="A0A3N1P4J6"/>
<keyword evidence="8 15" id="KW-0862">Zinc</keyword>
<evidence type="ECO:0000256" key="10">
    <source>
        <dbReference type="ARBA" id="ARBA00023204"/>
    </source>
</evidence>
<name>A0A3N1P4J6_9GAMM</name>
<comment type="cofactor">
    <cofactor evidence="15">
        <name>Zn(2+)</name>
        <dbReference type="ChEBI" id="CHEBI:29105"/>
    </cofactor>
    <text evidence="15">Binds 1 zinc ion per subunit.</text>
</comment>
<dbReference type="SMART" id="SM01232">
    <property type="entry name" value="H2TH"/>
    <property type="match status" value="1"/>
</dbReference>
<dbReference type="SUPFAM" id="SSF57716">
    <property type="entry name" value="Glucocorticoid receptor-like (DNA-binding domain)"/>
    <property type="match status" value="1"/>
</dbReference>
<dbReference type="NCBIfam" id="TIGR00577">
    <property type="entry name" value="fpg"/>
    <property type="match status" value="1"/>
</dbReference>
<dbReference type="GO" id="GO:0008270">
    <property type="term" value="F:zinc ion binding"/>
    <property type="evidence" value="ECO:0007669"/>
    <property type="project" value="UniProtKB-UniRule"/>
</dbReference>
<evidence type="ECO:0000256" key="8">
    <source>
        <dbReference type="ARBA" id="ARBA00022833"/>
    </source>
</evidence>
<reference evidence="19 20" key="1">
    <citation type="submission" date="2018-11" db="EMBL/GenBank/DDBJ databases">
        <title>Genomic Encyclopedia of Type Strains, Phase IV (KMG-IV): sequencing the most valuable type-strain genomes for metagenomic binning, comparative biology and taxonomic classification.</title>
        <authorList>
            <person name="Goeker M."/>
        </authorList>
    </citation>
    <scope>NUCLEOTIDE SEQUENCE [LARGE SCALE GENOMIC DNA]</scope>
    <source>
        <strain evidence="19 20">DSM 16974</strain>
    </source>
</reference>
<dbReference type="SUPFAM" id="SSF81624">
    <property type="entry name" value="N-terminal domain of MutM-like DNA repair proteins"/>
    <property type="match status" value="1"/>
</dbReference>
<feature type="active site" description="Proton donor; for beta-elimination activity" evidence="15">
    <location>
        <position position="112"/>
    </location>
</feature>
<comment type="function">
    <text evidence="15">Involved in base excision repair of DNA damaged by oxidation or by mutagenic agents. Acts as DNA glycosylase that recognizes and removes damaged bases. Has a preference for oxidized purines, such as 7,8-dihydro-8-oxoguanine (8-oxoG). Has AP (apurinic/apyrimidinic) lyase activity and introduces nicks in the DNA strand. Cleaves the DNA backbone by beta-delta elimination to generate a single-strand break at the site of the removed base with both 3'- and 5'-phosphates.</text>
</comment>
<dbReference type="InterPro" id="IPR010979">
    <property type="entry name" value="Ribosomal_uS13-like_H2TH"/>
</dbReference>
<dbReference type="NCBIfam" id="NF002211">
    <property type="entry name" value="PRK01103.1"/>
    <property type="match status" value="1"/>
</dbReference>
<dbReference type="InterPro" id="IPR020629">
    <property type="entry name" value="FPG_Glyclase"/>
</dbReference>
<dbReference type="InterPro" id="IPR035937">
    <property type="entry name" value="FPG_N"/>
</dbReference>
<accession>A0A3N1P4J6</accession>
<dbReference type="InterPro" id="IPR015887">
    <property type="entry name" value="DNA_glyclase_Znf_dom_DNA_BS"/>
</dbReference>
<evidence type="ECO:0000259" key="18">
    <source>
        <dbReference type="PROSITE" id="PS51068"/>
    </source>
</evidence>
<evidence type="ECO:0000256" key="5">
    <source>
        <dbReference type="ARBA" id="ARBA00022763"/>
    </source>
</evidence>
<dbReference type="PANTHER" id="PTHR22993">
    <property type="entry name" value="FORMAMIDOPYRIMIDINE-DNA GLYCOSYLASE"/>
    <property type="match status" value="1"/>
</dbReference>
<feature type="binding site" evidence="15">
    <location>
        <position position="205"/>
    </location>
    <ligand>
        <name>DNA</name>
        <dbReference type="ChEBI" id="CHEBI:16991"/>
    </ligand>
</feature>
<dbReference type="InterPro" id="IPR010663">
    <property type="entry name" value="Znf_FPG/IleRS"/>
</dbReference>
<protein>
    <recommendedName>
        <fullName evidence="15">Formamidopyrimidine-DNA glycosylase</fullName>
        <shortName evidence="15">Fapy-DNA glycosylase</shortName>
        <ecNumber evidence="15">3.2.2.23</ecNumber>
    </recommendedName>
    <alternativeName>
        <fullName evidence="15">DNA-(apurinic or apyrimidinic site) lyase MutM</fullName>
        <shortName evidence="15">AP lyase MutM</shortName>
        <ecNumber evidence="15">4.2.99.18</ecNumber>
    </alternativeName>
</protein>
<feature type="binding site" evidence="15">
    <location>
        <position position="163"/>
    </location>
    <ligand>
        <name>DNA</name>
        <dbReference type="ChEBI" id="CHEBI:16991"/>
    </ligand>
</feature>
<dbReference type="FunFam" id="1.10.8.50:FF:000003">
    <property type="entry name" value="Formamidopyrimidine-DNA glycosylase"/>
    <property type="match status" value="1"/>
</dbReference>
<feature type="binding site" evidence="15">
    <location>
        <position position="145"/>
    </location>
    <ligand>
        <name>DNA</name>
        <dbReference type="ChEBI" id="CHEBI:16991"/>
    </ligand>
</feature>
<comment type="catalytic activity">
    <reaction evidence="14 15">
        <text>2'-deoxyribonucleotide-(2'-deoxyribose 5'-phosphate)-2'-deoxyribonucleotide-DNA = a 3'-end 2'-deoxyribonucleotide-(2,3-dehydro-2,3-deoxyribose 5'-phosphate)-DNA + a 5'-end 5'-phospho-2'-deoxyribonucleoside-DNA + H(+)</text>
        <dbReference type="Rhea" id="RHEA:66592"/>
        <dbReference type="Rhea" id="RHEA-COMP:13180"/>
        <dbReference type="Rhea" id="RHEA-COMP:16897"/>
        <dbReference type="Rhea" id="RHEA-COMP:17067"/>
        <dbReference type="ChEBI" id="CHEBI:15378"/>
        <dbReference type="ChEBI" id="CHEBI:136412"/>
        <dbReference type="ChEBI" id="CHEBI:157695"/>
        <dbReference type="ChEBI" id="CHEBI:167181"/>
        <dbReference type="EC" id="4.2.99.18"/>
    </reaction>
</comment>
<feature type="domain" description="FPG-type" evidence="17">
    <location>
        <begin position="290"/>
        <end position="324"/>
    </location>
</feature>
<comment type="similarity">
    <text evidence="2 15">Belongs to the FPG family.</text>
</comment>
<proteinExistence type="inferred from homology"/>
<keyword evidence="5 15" id="KW-0227">DNA damage</keyword>
<comment type="caution">
    <text evidence="19">The sequence shown here is derived from an EMBL/GenBank/DDBJ whole genome shotgun (WGS) entry which is preliminary data.</text>
</comment>
<keyword evidence="12 15" id="KW-0511">Multifunctional enzyme</keyword>
<dbReference type="GO" id="GO:0034039">
    <property type="term" value="F:8-oxo-7,8-dihydroguanine DNA N-glycosylase activity"/>
    <property type="evidence" value="ECO:0007669"/>
    <property type="project" value="TreeGrafter"/>
</dbReference>
<dbReference type="CDD" id="cd08966">
    <property type="entry name" value="EcFpg-like_N"/>
    <property type="match status" value="1"/>
</dbReference>
<dbReference type="GO" id="GO:0006284">
    <property type="term" value="P:base-excision repair"/>
    <property type="evidence" value="ECO:0007669"/>
    <property type="project" value="InterPro"/>
</dbReference>
<feature type="region of interest" description="Disordered" evidence="16">
    <location>
        <begin position="1"/>
        <end position="53"/>
    </location>
</feature>
<evidence type="ECO:0000256" key="3">
    <source>
        <dbReference type="ARBA" id="ARBA00011245"/>
    </source>
</evidence>
<dbReference type="InterPro" id="IPR000214">
    <property type="entry name" value="Znf_DNA_glyclase/AP_lyase"/>
</dbReference>
<dbReference type="SUPFAM" id="SSF46946">
    <property type="entry name" value="S13-like H2TH domain"/>
    <property type="match status" value="1"/>
</dbReference>
<gene>
    <name evidence="15" type="primary">mutM</name>
    <name evidence="15" type="synonym">fpg</name>
    <name evidence="19" type="ORF">EDC38_2256</name>
</gene>
<dbReference type="InterPro" id="IPR015886">
    <property type="entry name" value="H2TH_FPG"/>
</dbReference>
<evidence type="ECO:0000256" key="16">
    <source>
        <dbReference type="SAM" id="MobiDB-lite"/>
    </source>
</evidence>
<feature type="compositionally biased region" description="Basic residues" evidence="16">
    <location>
        <begin position="12"/>
        <end position="21"/>
    </location>
</feature>
<dbReference type="Gene3D" id="3.20.190.10">
    <property type="entry name" value="MutM-like, N-terminal"/>
    <property type="match status" value="1"/>
</dbReference>
<evidence type="ECO:0000256" key="9">
    <source>
        <dbReference type="ARBA" id="ARBA00023125"/>
    </source>
</evidence>
<evidence type="ECO:0000256" key="14">
    <source>
        <dbReference type="ARBA" id="ARBA00044632"/>
    </source>
</evidence>
<feature type="active site" description="Proton donor; for delta-elimination activity" evidence="15">
    <location>
        <position position="314"/>
    </location>
</feature>
<dbReference type="GO" id="GO:0003684">
    <property type="term" value="F:damaged DNA binding"/>
    <property type="evidence" value="ECO:0007669"/>
    <property type="project" value="InterPro"/>
</dbReference>
<feature type="domain" description="Formamidopyrimidine-DNA glycosylase catalytic" evidence="18">
    <location>
        <begin position="56"/>
        <end position="166"/>
    </location>
</feature>
<evidence type="ECO:0000256" key="1">
    <source>
        <dbReference type="ARBA" id="ARBA00001668"/>
    </source>
</evidence>
<dbReference type="Gene3D" id="1.10.8.50">
    <property type="match status" value="1"/>
</dbReference>
<keyword evidence="4 15" id="KW-0479">Metal-binding</keyword>
<dbReference type="GO" id="GO:0140078">
    <property type="term" value="F:class I DNA-(apurinic or apyrimidinic site) endonuclease activity"/>
    <property type="evidence" value="ECO:0007669"/>
    <property type="project" value="UniProtKB-EC"/>
</dbReference>
<feature type="active site" description="Schiff-base intermediate with DNA" evidence="15">
    <location>
        <position position="56"/>
    </location>
</feature>
<dbReference type="PROSITE" id="PS51066">
    <property type="entry name" value="ZF_FPG_2"/>
    <property type="match status" value="1"/>
</dbReference>
<evidence type="ECO:0000256" key="7">
    <source>
        <dbReference type="ARBA" id="ARBA00022801"/>
    </source>
</evidence>
<keyword evidence="13 15" id="KW-0326">Glycosidase</keyword>
<sequence>MRRPTPVGRVGRIMRSRIRRHPTAERARHTKTSPGQHDPRACYSTRPNPTPQIAMPELPEVETTRRGIAPHIEGRTVTEVAIRQPKLRWPVSEPLAAAIQGKRLREVGRRGKYLLLGFDSGTALIHLGMSGSLRIVKPDEPPRFHDHFDIAFGNRVLRYCDPRRFGCLLWVESDPYGHSLLASLGPEPLGEDFTPEYLFQRSRKRRVPIKQFLMDSKTVVGVGNIYANEALYMAGIKPIRKASTLTKRQSELLVAQIRFVLQRSIDQGGTTLRDFVGGDGQPGYFKQQLLVYGRGTEPCKQCGKALKEIRMNNRTTVYCTDCQR</sequence>
<dbReference type="Proteomes" id="UP000273643">
    <property type="component" value="Unassembled WGS sequence"/>
</dbReference>
<dbReference type="HAMAP" id="MF_00103">
    <property type="entry name" value="Fapy_DNA_glycosyl"/>
    <property type="match status" value="1"/>
</dbReference>
<dbReference type="SMART" id="SM00898">
    <property type="entry name" value="Fapy_DNA_glyco"/>
    <property type="match status" value="1"/>
</dbReference>
<evidence type="ECO:0000256" key="2">
    <source>
        <dbReference type="ARBA" id="ARBA00009409"/>
    </source>
</evidence>
<dbReference type="EMBL" id="RJUK01000001">
    <property type="protein sequence ID" value="ROQ21630.1"/>
    <property type="molecule type" value="Genomic_DNA"/>
</dbReference>
<dbReference type="EC" id="3.2.2.23" evidence="15"/>
<dbReference type="Pfam" id="PF01149">
    <property type="entry name" value="Fapy_DNA_glyco"/>
    <property type="match status" value="1"/>
</dbReference>
<evidence type="ECO:0000259" key="17">
    <source>
        <dbReference type="PROSITE" id="PS51066"/>
    </source>
</evidence>
<organism evidence="19 20">
    <name type="scientific">Marinimicrobium koreense</name>
    <dbReference type="NCBI Taxonomy" id="306545"/>
    <lineage>
        <taxon>Bacteria</taxon>
        <taxon>Pseudomonadati</taxon>
        <taxon>Pseudomonadota</taxon>
        <taxon>Gammaproteobacteria</taxon>
        <taxon>Cellvibrionales</taxon>
        <taxon>Cellvibrionaceae</taxon>
        <taxon>Marinimicrobium</taxon>
    </lineage>
</organism>
<dbReference type="InterPro" id="IPR012319">
    <property type="entry name" value="FPG_cat"/>
</dbReference>
<evidence type="ECO:0000256" key="13">
    <source>
        <dbReference type="ARBA" id="ARBA00023295"/>
    </source>
</evidence>
<keyword evidence="11 15" id="KW-0456">Lyase</keyword>
<keyword evidence="6 15" id="KW-0863">Zinc-finger</keyword>
<evidence type="ECO:0000313" key="20">
    <source>
        <dbReference type="Proteomes" id="UP000273643"/>
    </source>
</evidence>
<keyword evidence="7 15" id="KW-0378">Hydrolase</keyword>
<comment type="catalytic activity">
    <reaction evidence="1 15">
        <text>Hydrolysis of DNA containing ring-opened 7-methylguanine residues, releasing 2,6-diamino-4-hydroxy-5-(N-methyl)formamidopyrimidine.</text>
        <dbReference type="EC" id="3.2.2.23"/>
    </reaction>
</comment>
<dbReference type="PROSITE" id="PS01242">
    <property type="entry name" value="ZF_FPG_1"/>
    <property type="match status" value="1"/>
</dbReference>
<dbReference type="PANTHER" id="PTHR22993:SF9">
    <property type="entry name" value="FORMAMIDOPYRIMIDINE-DNA GLYCOSYLASE"/>
    <property type="match status" value="1"/>
</dbReference>
<dbReference type="EC" id="4.2.99.18" evidence="15"/>
<dbReference type="Pfam" id="PF06827">
    <property type="entry name" value="zf-FPG_IleRS"/>
    <property type="match status" value="1"/>
</dbReference>
<evidence type="ECO:0000256" key="12">
    <source>
        <dbReference type="ARBA" id="ARBA00023268"/>
    </source>
</evidence>
<evidence type="ECO:0000256" key="15">
    <source>
        <dbReference type="HAMAP-Rule" id="MF_00103"/>
    </source>
</evidence>
<comment type="subunit">
    <text evidence="3 15">Monomer.</text>
</comment>
<dbReference type="PROSITE" id="PS51068">
    <property type="entry name" value="FPG_CAT"/>
    <property type="match status" value="1"/>
</dbReference>
<keyword evidence="10 15" id="KW-0234">DNA repair</keyword>
<evidence type="ECO:0000256" key="4">
    <source>
        <dbReference type="ARBA" id="ARBA00022723"/>
    </source>
</evidence>